<evidence type="ECO:0000313" key="3">
    <source>
        <dbReference type="Proteomes" id="UP000464262"/>
    </source>
</evidence>
<name>A0A7Z2YDR2_9VIBR</name>
<dbReference type="KEGG" id="vas:GT360_08595"/>
<sequence length="123" mass="13915">MSKFIDMIKLTDKSALESSMLPQFTPLDFRGWKGISMQNSSLFMFLFDVEPDADKFPLHADESEWMAYVIEGEGKLVAGNITCNEETEAISFQQGDFISFAPNTPHAWQPGPKKTKILFCKNI</sequence>
<evidence type="ECO:0000313" key="2">
    <source>
        <dbReference type="EMBL" id="QIA63571.1"/>
    </source>
</evidence>
<dbReference type="InterPro" id="IPR013096">
    <property type="entry name" value="Cupin_2"/>
</dbReference>
<evidence type="ECO:0000259" key="1">
    <source>
        <dbReference type="Pfam" id="PF07883"/>
    </source>
</evidence>
<dbReference type="SUPFAM" id="SSF51182">
    <property type="entry name" value="RmlC-like cupins"/>
    <property type="match status" value="1"/>
</dbReference>
<feature type="domain" description="Cupin type-2" evidence="1">
    <location>
        <begin position="46"/>
        <end position="113"/>
    </location>
</feature>
<dbReference type="Pfam" id="PF07883">
    <property type="entry name" value="Cupin_2"/>
    <property type="match status" value="1"/>
</dbReference>
<dbReference type="CDD" id="cd02209">
    <property type="entry name" value="cupin_XRE_C"/>
    <property type="match status" value="1"/>
</dbReference>
<accession>A0A7Z2YDR2</accession>
<proteinExistence type="predicted"/>
<organism evidence="2 3">
    <name type="scientific">Vibrio astriarenae</name>
    <dbReference type="NCBI Taxonomy" id="1481923"/>
    <lineage>
        <taxon>Bacteria</taxon>
        <taxon>Pseudomonadati</taxon>
        <taxon>Pseudomonadota</taxon>
        <taxon>Gammaproteobacteria</taxon>
        <taxon>Vibrionales</taxon>
        <taxon>Vibrionaceae</taxon>
        <taxon>Vibrio</taxon>
    </lineage>
</organism>
<keyword evidence="3" id="KW-1185">Reference proteome</keyword>
<dbReference type="InterPro" id="IPR014710">
    <property type="entry name" value="RmlC-like_jellyroll"/>
</dbReference>
<dbReference type="InterPro" id="IPR011051">
    <property type="entry name" value="RmlC_Cupin_sf"/>
</dbReference>
<dbReference type="RefSeq" id="WP_164648464.1">
    <property type="nucleotide sequence ID" value="NZ_CP047475.1"/>
</dbReference>
<gene>
    <name evidence="2" type="ORF">GT360_08595</name>
</gene>
<dbReference type="AlphaFoldDB" id="A0A7Z2YDR2"/>
<dbReference type="EMBL" id="CP047475">
    <property type="protein sequence ID" value="QIA63571.1"/>
    <property type="molecule type" value="Genomic_DNA"/>
</dbReference>
<dbReference type="Gene3D" id="2.60.120.10">
    <property type="entry name" value="Jelly Rolls"/>
    <property type="match status" value="1"/>
</dbReference>
<protein>
    <submittedName>
        <fullName evidence="2">Cupin domain-containing protein</fullName>
    </submittedName>
</protein>
<reference evidence="2 3" key="1">
    <citation type="submission" date="2020-01" db="EMBL/GenBank/DDBJ databases">
        <title>Whole genome and functional gene identification of agarase of Vibrio HN897.</title>
        <authorList>
            <person name="Liu Y."/>
            <person name="Zhao Z."/>
        </authorList>
    </citation>
    <scope>NUCLEOTIDE SEQUENCE [LARGE SCALE GENOMIC DNA]</scope>
    <source>
        <strain evidence="2 3">HN897</strain>
    </source>
</reference>
<dbReference type="Proteomes" id="UP000464262">
    <property type="component" value="Chromosome 1"/>
</dbReference>